<proteinExistence type="predicted"/>
<organism evidence="1">
    <name type="scientific">Myoviridae sp. ctE3x18</name>
    <dbReference type="NCBI Taxonomy" id="2825059"/>
    <lineage>
        <taxon>Viruses</taxon>
        <taxon>Duplodnaviria</taxon>
        <taxon>Heunggongvirae</taxon>
        <taxon>Uroviricota</taxon>
        <taxon>Caudoviricetes</taxon>
    </lineage>
</organism>
<reference evidence="1" key="1">
    <citation type="journal article" date="2021" name="Proc. Natl. Acad. Sci. U.S.A.">
        <title>A Catalog of Tens of Thousands of Viruses from Human Metagenomes Reveals Hidden Associations with Chronic Diseases.</title>
        <authorList>
            <person name="Tisza M.J."/>
            <person name="Buck C.B."/>
        </authorList>
    </citation>
    <scope>NUCLEOTIDE SEQUENCE</scope>
    <source>
        <strain evidence="1">CtE3x18</strain>
    </source>
</reference>
<protein>
    <submittedName>
        <fullName evidence="1">Uncharacterized protein</fullName>
    </submittedName>
</protein>
<sequence>MQKCVEHKIQDVFIRNSHFNDLYVLIMSIDIANLKQMIRQMRAAKAKETNTTVRDVSQSDAVKFLKGGSANGGKY</sequence>
<evidence type="ECO:0000313" key="1">
    <source>
        <dbReference type="EMBL" id="DAG05145.1"/>
    </source>
</evidence>
<accession>A0A8S5VEE5</accession>
<name>A0A8S5VEE5_9CAUD</name>
<dbReference type="EMBL" id="BK016250">
    <property type="protein sequence ID" value="DAG05145.1"/>
    <property type="molecule type" value="Genomic_DNA"/>
</dbReference>